<name>A0ABQ2ICR7_9PSEU</name>
<protein>
    <submittedName>
        <fullName evidence="1">DUF2334 domain-containing protein</fullName>
    </submittedName>
</protein>
<sequence length="216" mass="23052">MHSQLVVSLSGIGPQNLDRCADLAAALTPRQVPLSLLVVPRELGRAQEWVRQRASLGDAVVLHGLGQRRLPAYEAGLLLMGARMQMDALGLNVDTFAPRRCVASPGTLIALAKHRFQRCADAHAVREVGSGLATLGRLHALTERSSFGELRSLALVYAAARSARRGGLTRITVDARDLHRPGARQAVLDAVDIALAHDAAPTTYVRLPSPRLASAA</sequence>
<reference evidence="2" key="1">
    <citation type="journal article" date="2019" name="Int. J. Syst. Evol. Microbiol.">
        <title>The Global Catalogue of Microorganisms (GCM) 10K type strain sequencing project: providing services to taxonomists for standard genome sequencing and annotation.</title>
        <authorList>
            <consortium name="The Broad Institute Genomics Platform"/>
            <consortium name="The Broad Institute Genome Sequencing Center for Infectious Disease"/>
            <person name="Wu L."/>
            <person name="Ma J."/>
        </authorList>
    </citation>
    <scope>NUCLEOTIDE SEQUENCE [LARGE SCALE GENOMIC DNA]</scope>
    <source>
        <strain evidence="2">CGMCC 4.7319</strain>
    </source>
</reference>
<dbReference type="RefSeq" id="WP_189157307.1">
    <property type="nucleotide sequence ID" value="NZ_BMNC01000007.1"/>
</dbReference>
<dbReference type="EMBL" id="BMNC01000007">
    <property type="protein sequence ID" value="GGN05266.1"/>
    <property type="molecule type" value="Genomic_DNA"/>
</dbReference>
<dbReference type="Proteomes" id="UP000597656">
    <property type="component" value="Unassembled WGS sequence"/>
</dbReference>
<keyword evidence="2" id="KW-1185">Reference proteome</keyword>
<comment type="caution">
    <text evidence="1">The sequence shown here is derived from an EMBL/GenBank/DDBJ whole genome shotgun (WGS) entry which is preliminary data.</text>
</comment>
<evidence type="ECO:0000313" key="2">
    <source>
        <dbReference type="Proteomes" id="UP000597656"/>
    </source>
</evidence>
<gene>
    <name evidence="1" type="ORF">GCM10011609_50620</name>
</gene>
<accession>A0ABQ2ICR7</accession>
<organism evidence="1 2">
    <name type="scientific">Lentzea pudingi</name>
    <dbReference type="NCBI Taxonomy" id="1789439"/>
    <lineage>
        <taxon>Bacteria</taxon>
        <taxon>Bacillati</taxon>
        <taxon>Actinomycetota</taxon>
        <taxon>Actinomycetes</taxon>
        <taxon>Pseudonocardiales</taxon>
        <taxon>Pseudonocardiaceae</taxon>
        <taxon>Lentzea</taxon>
    </lineage>
</organism>
<proteinExistence type="predicted"/>
<evidence type="ECO:0000313" key="1">
    <source>
        <dbReference type="EMBL" id="GGN05266.1"/>
    </source>
</evidence>